<keyword evidence="1" id="KW-0597">Phosphoprotein</keyword>
<keyword evidence="4" id="KW-0472">Membrane</keyword>
<name>A0A8J4H737_9BACL</name>
<dbReference type="EMBL" id="BOVK01000041">
    <property type="protein sequence ID" value="GIQ70164.1"/>
    <property type="molecule type" value="Genomic_DNA"/>
</dbReference>
<feature type="domain" description="SpoOB alpha-helical" evidence="5">
    <location>
        <begin position="59"/>
        <end position="110"/>
    </location>
</feature>
<evidence type="ECO:0000313" key="6">
    <source>
        <dbReference type="EMBL" id="GIQ70164.1"/>
    </source>
</evidence>
<evidence type="ECO:0000256" key="3">
    <source>
        <dbReference type="ARBA" id="ARBA00022777"/>
    </source>
</evidence>
<dbReference type="AlphaFoldDB" id="A0A8J4H737"/>
<dbReference type="InterPro" id="IPR039506">
    <property type="entry name" value="SPOB_a"/>
</dbReference>
<sequence length="240" mass="27423">MMWIGSWTADSIVLSAVLSAAAIGCFVLAFYPERKPETSKLSQDHQESEGQSKEQALKETFVQAVSMRRHDYMNDIQLLMGYLQLKKYDKLKDFVEILKDRATQESHMFRWGIPDLIIHMYTLGALSRKLQLTVESDEDVQLHKLPLDSGYVASRIMGLTDMFEQIAVEGHASNQLTVAVYVENAELFAVYEYEGEYETEALHRLAGGFLDQHDKRLGTSLQWDEHEGWLTVTMRVPLTA</sequence>
<dbReference type="GO" id="GO:0000155">
    <property type="term" value="F:phosphorelay sensor kinase activity"/>
    <property type="evidence" value="ECO:0007669"/>
    <property type="project" value="InterPro"/>
</dbReference>
<proteinExistence type="predicted"/>
<evidence type="ECO:0000256" key="4">
    <source>
        <dbReference type="SAM" id="Phobius"/>
    </source>
</evidence>
<feature type="transmembrane region" description="Helical" evidence="4">
    <location>
        <begin position="12"/>
        <end position="31"/>
    </location>
</feature>
<evidence type="ECO:0000313" key="7">
    <source>
        <dbReference type="Proteomes" id="UP000677918"/>
    </source>
</evidence>
<dbReference type="SUPFAM" id="SSF55890">
    <property type="entry name" value="Sporulation response regulatory protein Spo0B"/>
    <property type="match status" value="1"/>
</dbReference>
<dbReference type="Gene3D" id="1.10.287.130">
    <property type="match status" value="1"/>
</dbReference>
<dbReference type="Pfam" id="PF14689">
    <property type="entry name" value="SPOB_a"/>
    <property type="match status" value="1"/>
</dbReference>
<keyword evidence="2" id="KW-0808">Transferase</keyword>
<evidence type="ECO:0000256" key="2">
    <source>
        <dbReference type="ARBA" id="ARBA00022679"/>
    </source>
</evidence>
<keyword evidence="4" id="KW-1133">Transmembrane helix</keyword>
<organism evidence="6 7">
    <name type="scientific">Xylanibacillus composti</name>
    <dbReference type="NCBI Taxonomy" id="1572762"/>
    <lineage>
        <taxon>Bacteria</taxon>
        <taxon>Bacillati</taxon>
        <taxon>Bacillota</taxon>
        <taxon>Bacilli</taxon>
        <taxon>Bacillales</taxon>
        <taxon>Paenibacillaceae</taxon>
        <taxon>Xylanibacillus</taxon>
    </lineage>
</organism>
<reference evidence="6" key="1">
    <citation type="submission" date="2021-04" db="EMBL/GenBank/DDBJ databases">
        <title>Draft genome sequence of Xylanibacillus composti strain K13.</title>
        <authorList>
            <person name="Uke A."/>
            <person name="Chhe C."/>
            <person name="Baramee S."/>
            <person name="Kosugi A."/>
        </authorList>
    </citation>
    <scope>NUCLEOTIDE SEQUENCE</scope>
    <source>
        <strain evidence="6">K13</strain>
    </source>
</reference>
<dbReference type="RefSeq" id="WP_213412930.1">
    <property type="nucleotide sequence ID" value="NZ_BOVK01000041.1"/>
</dbReference>
<dbReference type="Proteomes" id="UP000677918">
    <property type="component" value="Unassembled WGS sequence"/>
</dbReference>
<evidence type="ECO:0000259" key="5">
    <source>
        <dbReference type="Pfam" id="PF14689"/>
    </source>
</evidence>
<comment type="caution">
    <text evidence="6">The sequence shown here is derived from an EMBL/GenBank/DDBJ whole genome shotgun (WGS) entry which is preliminary data.</text>
</comment>
<dbReference type="InterPro" id="IPR016120">
    <property type="entry name" value="Sig_transdc_His_kin_SpoOB"/>
</dbReference>
<keyword evidence="7" id="KW-1185">Reference proteome</keyword>
<protein>
    <recommendedName>
        <fullName evidence="5">SpoOB alpha-helical domain-containing protein</fullName>
    </recommendedName>
</protein>
<accession>A0A8J4H737</accession>
<keyword evidence="4" id="KW-0812">Transmembrane</keyword>
<evidence type="ECO:0000256" key="1">
    <source>
        <dbReference type="ARBA" id="ARBA00022553"/>
    </source>
</evidence>
<keyword evidence="3" id="KW-0418">Kinase</keyword>
<gene>
    <name evidence="6" type="ORF">XYCOK13_29880</name>
</gene>